<dbReference type="SMART" id="SM00205">
    <property type="entry name" value="THN"/>
    <property type="match status" value="1"/>
</dbReference>
<feature type="disulfide bond" evidence="3">
    <location>
        <begin position="157"/>
        <end position="218"/>
    </location>
</feature>
<dbReference type="InterPro" id="IPR037176">
    <property type="entry name" value="Osmotin/thaumatin-like_sf"/>
</dbReference>
<dbReference type="InterPro" id="IPR001938">
    <property type="entry name" value="Thaumatin"/>
</dbReference>
<evidence type="ECO:0000256" key="3">
    <source>
        <dbReference type="PIRSR" id="PIRSR002703-1"/>
    </source>
</evidence>
<gene>
    <name evidence="5" type="ORF">KC19_3G224100</name>
</gene>
<name>A0A8T0ILI5_CERPU</name>
<evidence type="ECO:0000256" key="4">
    <source>
        <dbReference type="SAM" id="SignalP"/>
    </source>
</evidence>
<evidence type="ECO:0008006" key="7">
    <source>
        <dbReference type="Google" id="ProtNLM"/>
    </source>
</evidence>
<dbReference type="Gene3D" id="2.60.110.10">
    <property type="entry name" value="Thaumatin"/>
    <property type="match status" value="1"/>
</dbReference>
<protein>
    <recommendedName>
        <fullName evidence="7">Thaumatin-like protein</fullName>
    </recommendedName>
</protein>
<feature type="disulfide bond" evidence="3">
    <location>
        <begin position="152"/>
        <end position="235"/>
    </location>
</feature>
<dbReference type="PRINTS" id="PR00347">
    <property type="entry name" value="THAUMATIN"/>
</dbReference>
<dbReference type="InterPro" id="IPR017949">
    <property type="entry name" value="Thaumatin_CS"/>
</dbReference>
<evidence type="ECO:0000313" key="6">
    <source>
        <dbReference type="Proteomes" id="UP000822688"/>
    </source>
</evidence>
<keyword evidence="4" id="KW-0732">Signal</keyword>
<comment type="similarity">
    <text evidence="1">Belongs to the thaumatin family.</text>
</comment>
<feature type="disulfide bond" evidence="3">
    <location>
        <begin position="195"/>
        <end position="205"/>
    </location>
</feature>
<organism evidence="5 6">
    <name type="scientific">Ceratodon purpureus</name>
    <name type="common">Fire moss</name>
    <name type="synonym">Dicranum purpureum</name>
    <dbReference type="NCBI Taxonomy" id="3225"/>
    <lineage>
        <taxon>Eukaryota</taxon>
        <taxon>Viridiplantae</taxon>
        <taxon>Streptophyta</taxon>
        <taxon>Embryophyta</taxon>
        <taxon>Bryophyta</taxon>
        <taxon>Bryophytina</taxon>
        <taxon>Bryopsida</taxon>
        <taxon>Dicranidae</taxon>
        <taxon>Pseudoditrichales</taxon>
        <taxon>Ditrichaceae</taxon>
        <taxon>Ceratodon</taxon>
    </lineage>
</organism>
<reference evidence="5" key="1">
    <citation type="submission" date="2020-06" db="EMBL/GenBank/DDBJ databases">
        <title>WGS assembly of Ceratodon purpureus strain R40.</title>
        <authorList>
            <person name="Carey S.B."/>
            <person name="Jenkins J."/>
            <person name="Shu S."/>
            <person name="Lovell J.T."/>
            <person name="Sreedasyam A."/>
            <person name="Maumus F."/>
            <person name="Tiley G.P."/>
            <person name="Fernandez-Pozo N."/>
            <person name="Barry K."/>
            <person name="Chen C."/>
            <person name="Wang M."/>
            <person name="Lipzen A."/>
            <person name="Daum C."/>
            <person name="Saski C.A."/>
            <person name="Payton A.C."/>
            <person name="Mcbreen J.C."/>
            <person name="Conrad R.E."/>
            <person name="Kollar L.M."/>
            <person name="Olsson S."/>
            <person name="Huttunen S."/>
            <person name="Landis J.B."/>
            <person name="Wickett N.J."/>
            <person name="Johnson M.G."/>
            <person name="Rensing S.A."/>
            <person name="Grimwood J."/>
            <person name="Schmutz J."/>
            <person name="Mcdaniel S.F."/>
        </authorList>
    </citation>
    <scope>NUCLEOTIDE SEQUENCE</scope>
    <source>
        <strain evidence="5">R40</strain>
    </source>
</reference>
<dbReference type="EMBL" id="CM026423">
    <property type="protein sequence ID" value="KAG0584630.1"/>
    <property type="molecule type" value="Genomic_DNA"/>
</dbReference>
<dbReference type="Proteomes" id="UP000822688">
    <property type="component" value="Chromosome 3"/>
</dbReference>
<feature type="disulfide bond" evidence="3">
    <location>
        <begin position="185"/>
        <end position="194"/>
    </location>
</feature>
<dbReference type="AlphaFoldDB" id="A0A8T0ILI5"/>
<feature type="disulfide bond" evidence="3">
    <location>
        <begin position="83"/>
        <end position="93"/>
    </location>
</feature>
<proteinExistence type="inferred from homology"/>
<dbReference type="PANTHER" id="PTHR31048">
    <property type="entry name" value="OS03G0233200 PROTEIN"/>
    <property type="match status" value="1"/>
</dbReference>
<keyword evidence="2 3" id="KW-1015">Disulfide bond</keyword>
<feature type="disulfide bond" evidence="3">
    <location>
        <begin position="98"/>
        <end position="104"/>
    </location>
</feature>
<feature type="disulfide bond" evidence="3">
    <location>
        <begin position="165"/>
        <end position="181"/>
    </location>
</feature>
<feature type="signal peptide" evidence="4">
    <location>
        <begin position="1"/>
        <end position="26"/>
    </location>
</feature>
<dbReference type="PROSITE" id="PS51367">
    <property type="entry name" value="THAUMATIN_2"/>
    <property type="match status" value="1"/>
</dbReference>
<dbReference type="FunFam" id="2.60.110.10:FF:000002">
    <property type="entry name" value="Thaumatin-like protein 1a"/>
    <property type="match status" value="1"/>
</dbReference>
<dbReference type="PROSITE" id="PS00316">
    <property type="entry name" value="THAUMATIN_1"/>
    <property type="match status" value="1"/>
</dbReference>
<comment type="caution">
    <text evidence="5">The sequence shown here is derived from an EMBL/GenBank/DDBJ whole genome shotgun (WGS) entry which is preliminary data.</text>
</comment>
<dbReference type="Pfam" id="PF00314">
    <property type="entry name" value="Thaumatin"/>
    <property type="match status" value="1"/>
</dbReference>
<feature type="chain" id="PRO_5036274551" description="Thaumatin-like protein" evidence="4">
    <location>
        <begin position="27"/>
        <end position="247"/>
    </location>
</feature>
<dbReference type="PIRSF" id="PIRSF002703">
    <property type="entry name" value="Thaumatin"/>
    <property type="match status" value="1"/>
</dbReference>
<feature type="disulfide bond" evidence="3">
    <location>
        <begin position="35"/>
        <end position="245"/>
    </location>
</feature>
<keyword evidence="6" id="KW-1185">Reference proteome</keyword>
<sequence>MARGLSVITILAIFISAASIFPGGDAARFTFLNRCKFTVWVGTQPNANKPLLAEGGFTLGAGAQMGVDAPAGWAGRFWGRTGCNFNSAGMGPCQTGDCGGKLKCNGAGGNPPVTLAEFQLNGFQNKDFYDVSLVDGYNCPLRITPSGGTGDCGSPGCTSDLNSKCPNELQVKNSAGTVVACKSACEQFKTDQYCCKGAYDTPAKCPPFSYSKIFKAACPTAYSYAYDDPTSTFTCTGATYTITFCPT</sequence>
<accession>A0A8T0ILI5</accession>
<evidence type="ECO:0000256" key="2">
    <source>
        <dbReference type="ARBA" id="ARBA00023157"/>
    </source>
</evidence>
<evidence type="ECO:0000313" key="5">
    <source>
        <dbReference type="EMBL" id="KAG0584630.1"/>
    </source>
</evidence>
<dbReference type="EMBL" id="CM026423">
    <property type="protein sequence ID" value="KAG0584631.1"/>
    <property type="molecule type" value="Genomic_DNA"/>
</dbReference>
<evidence type="ECO:0000256" key="1">
    <source>
        <dbReference type="ARBA" id="ARBA00010607"/>
    </source>
</evidence>
<dbReference type="CDD" id="cd09218">
    <property type="entry name" value="TLP-PA"/>
    <property type="match status" value="1"/>
</dbReference>
<dbReference type="SUPFAM" id="SSF49870">
    <property type="entry name" value="Osmotin, thaumatin-like protein"/>
    <property type="match status" value="1"/>
</dbReference>